<dbReference type="Proteomes" id="UP000012128">
    <property type="component" value="Unassembled WGS sequence"/>
</dbReference>
<name>M6GIM0_LEPIR</name>
<accession>M6GIM0</accession>
<protein>
    <submittedName>
        <fullName evidence="1">Uncharacterized protein</fullName>
    </submittedName>
</protein>
<evidence type="ECO:0000313" key="1">
    <source>
        <dbReference type="EMBL" id="EMM84555.1"/>
    </source>
</evidence>
<proteinExistence type="predicted"/>
<dbReference type="EMBL" id="AFLW02000008">
    <property type="protein sequence ID" value="EMM84555.1"/>
    <property type="molecule type" value="Genomic_DNA"/>
</dbReference>
<gene>
    <name evidence="1" type="ORF">LEP1GSC037_4289</name>
</gene>
<organism evidence="1 2">
    <name type="scientific">Leptospira interrogans str. 2006001854</name>
    <dbReference type="NCBI Taxonomy" id="1001590"/>
    <lineage>
        <taxon>Bacteria</taxon>
        <taxon>Pseudomonadati</taxon>
        <taxon>Spirochaetota</taxon>
        <taxon>Spirochaetia</taxon>
        <taxon>Leptospirales</taxon>
        <taxon>Leptospiraceae</taxon>
        <taxon>Leptospira</taxon>
    </lineage>
</organism>
<dbReference type="AlphaFoldDB" id="M6GIM0"/>
<reference evidence="1 2" key="1">
    <citation type="submission" date="2013-01" db="EMBL/GenBank/DDBJ databases">
        <authorList>
            <person name="Harkins D.M."/>
            <person name="Durkin A.S."/>
            <person name="Brinkac L.M."/>
            <person name="Haft D.H."/>
            <person name="Selengut J.D."/>
            <person name="Sanka R."/>
            <person name="DePew J."/>
            <person name="Purushe J."/>
            <person name="Hospenthal D.R."/>
            <person name="Murray C.K."/>
            <person name="Pimentel G."/>
            <person name="Wasfy M."/>
            <person name="Parker T."/>
            <person name="Miller R.S."/>
            <person name="Vinetz J.M."/>
            <person name="Sutton G.G."/>
            <person name="Nierman W.C."/>
            <person name="Fouts D.E."/>
        </authorList>
    </citation>
    <scope>NUCLEOTIDE SEQUENCE [LARGE SCALE GENOMIC DNA]</scope>
    <source>
        <strain evidence="1 2">2006001854</strain>
    </source>
</reference>
<evidence type="ECO:0000313" key="2">
    <source>
        <dbReference type="Proteomes" id="UP000012128"/>
    </source>
</evidence>
<comment type="caution">
    <text evidence="1">The sequence shown here is derived from an EMBL/GenBank/DDBJ whole genome shotgun (WGS) entry which is preliminary data.</text>
</comment>
<sequence length="39" mass="4443">MPRLSFLNNEKVDLHSTQSILFHLGGVAIRNSLSRTFRS</sequence>